<feature type="transmembrane region" description="Helical" evidence="1">
    <location>
        <begin position="35"/>
        <end position="56"/>
    </location>
</feature>
<dbReference type="NCBIfam" id="NF033610">
    <property type="entry name" value="SLATT_3"/>
    <property type="match status" value="1"/>
</dbReference>
<accession>A0AA44NIL3</accession>
<dbReference type="AlphaFoldDB" id="A0AA44NIL3"/>
<feature type="domain" description="SMODS and SLOG-associating 2TM effector" evidence="3">
    <location>
        <begin position="19"/>
        <end position="168"/>
    </location>
</feature>
<evidence type="ECO:0000313" key="5">
    <source>
        <dbReference type="Proteomes" id="UP000215827"/>
    </source>
</evidence>
<dbReference type="Proteomes" id="UP000215827">
    <property type="component" value="Unassembled WGS sequence"/>
</dbReference>
<evidence type="ECO:0000259" key="3">
    <source>
        <dbReference type="Pfam" id="PF18184"/>
    </source>
</evidence>
<dbReference type="InterPro" id="IPR041116">
    <property type="entry name" value="SLATT_3"/>
</dbReference>
<evidence type="ECO:0000313" key="4">
    <source>
        <dbReference type="EMBL" id="OYR00922.1"/>
    </source>
</evidence>
<reference evidence="4 5" key="1">
    <citation type="submission" date="2017-04" db="EMBL/GenBank/DDBJ databases">
        <title>Emergence of KPC-2-producing Citrobacter isolates from sediments of a Chinese river.</title>
        <authorList>
            <person name="Zheng B."/>
        </authorList>
    </citation>
    <scope>NUCLEOTIDE SEQUENCE [LARGE SCALE GENOMIC DNA]</scope>
    <source>
        <strain evidence="4 5">C191</strain>
    </source>
</reference>
<proteinExistence type="predicted"/>
<keyword evidence="1" id="KW-1133">Transmembrane helix</keyword>
<protein>
    <recommendedName>
        <fullName evidence="6">DUF4231 domain-containing protein</fullName>
    </recommendedName>
</protein>
<feature type="transmembrane region" description="Helical" evidence="1">
    <location>
        <begin position="224"/>
        <end position="244"/>
    </location>
</feature>
<dbReference type="Pfam" id="PF18181">
    <property type="entry name" value="SLATT_1"/>
    <property type="match status" value="1"/>
</dbReference>
<evidence type="ECO:0000259" key="2">
    <source>
        <dbReference type="Pfam" id="PF18181"/>
    </source>
</evidence>
<feature type="transmembrane region" description="Helical" evidence="1">
    <location>
        <begin position="195"/>
        <end position="218"/>
    </location>
</feature>
<dbReference type="Pfam" id="PF18184">
    <property type="entry name" value="SLATT_3"/>
    <property type="match status" value="1"/>
</dbReference>
<dbReference type="NCBIfam" id="NF033634">
    <property type="entry name" value="SLATT_1"/>
    <property type="match status" value="1"/>
</dbReference>
<sequence length="309" mass="36051">MLEREFSIKKGGGVKIKYPSLYDITNKRSENNQRYYFAALRSEYLLLISSAVNAFLQYDYKYYTALFLFTILMLMVVFKLKSKFEREWYKYRAVTESIKTISWKFSMKSEPFNDKDEPRNISQLASYLEGIVGGSEFISKSIDSVSVLESTVSDEMKNIRKLNLDDRRDVYVKYRIDDQRDWYIGKAQSNKNLSLYWGVVVFCIYLFAFLCSLYNAFLTQNTESLIPISLVTTIASALVGWVQVKRYSELSASYFLTAHEIGIIKEQSSYISGENDFSEFVRDAETAFSREHTQWLARRVANRQAPIKH</sequence>
<dbReference type="InterPro" id="IPR040884">
    <property type="entry name" value="SLATT_1"/>
</dbReference>
<dbReference type="EMBL" id="NEFA01000026">
    <property type="protein sequence ID" value="OYR00922.1"/>
    <property type="molecule type" value="Genomic_DNA"/>
</dbReference>
<feature type="domain" description="SMODS and SLOG-associating 2TM effector" evidence="2">
    <location>
        <begin position="171"/>
        <end position="295"/>
    </location>
</feature>
<keyword evidence="1" id="KW-0812">Transmembrane</keyword>
<keyword evidence="1" id="KW-0472">Membrane</keyword>
<feature type="transmembrane region" description="Helical" evidence="1">
    <location>
        <begin position="62"/>
        <end position="80"/>
    </location>
</feature>
<comment type="caution">
    <text evidence="4">The sequence shown here is derived from an EMBL/GenBank/DDBJ whole genome shotgun (WGS) entry which is preliminary data.</text>
</comment>
<organism evidence="4 5">
    <name type="scientific">Citrobacter freundii</name>
    <dbReference type="NCBI Taxonomy" id="546"/>
    <lineage>
        <taxon>Bacteria</taxon>
        <taxon>Pseudomonadati</taxon>
        <taxon>Pseudomonadota</taxon>
        <taxon>Gammaproteobacteria</taxon>
        <taxon>Enterobacterales</taxon>
        <taxon>Enterobacteriaceae</taxon>
        <taxon>Citrobacter</taxon>
        <taxon>Citrobacter freundii complex</taxon>
    </lineage>
</organism>
<evidence type="ECO:0000256" key="1">
    <source>
        <dbReference type="SAM" id="Phobius"/>
    </source>
</evidence>
<evidence type="ECO:0008006" key="6">
    <source>
        <dbReference type="Google" id="ProtNLM"/>
    </source>
</evidence>
<name>A0AA44NIL3_CITFR</name>
<gene>
    <name evidence="4" type="ORF">B9P89_19480</name>
</gene>